<feature type="domain" description="ParB-like N-terminal" evidence="2">
    <location>
        <begin position="73"/>
        <end position="159"/>
    </location>
</feature>
<gene>
    <name evidence="3" type="ORF">DB31_2858</name>
</gene>
<feature type="compositionally biased region" description="Basic residues" evidence="1">
    <location>
        <begin position="14"/>
        <end position="23"/>
    </location>
</feature>
<name>A0A085W6F2_9BACT</name>
<evidence type="ECO:0000256" key="1">
    <source>
        <dbReference type="SAM" id="MobiDB-lite"/>
    </source>
</evidence>
<evidence type="ECO:0000313" key="4">
    <source>
        <dbReference type="Proteomes" id="UP000028725"/>
    </source>
</evidence>
<dbReference type="RefSeq" id="WP_044196264.1">
    <property type="nucleotide sequence ID" value="NZ_JMCB01000018.1"/>
</dbReference>
<dbReference type="Pfam" id="PF02195">
    <property type="entry name" value="ParB_N"/>
    <property type="match status" value="1"/>
</dbReference>
<dbReference type="InterPro" id="IPR003115">
    <property type="entry name" value="ParB_N"/>
</dbReference>
<proteinExistence type="predicted"/>
<protein>
    <recommendedName>
        <fullName evidence="2">ParB-like N-terminal domain-containing protein</fullName>
    </recommendedName>
</protein>
<evidence type="ECO:0000259" key="2">
    <source>
        <dbReference type="SMART" id="SM00470"/>
    </source>
</evidence>
<dbReference type="SMART" id="SM00470">
    <property type="entry name" value="ParB"/>
    <property type="match status" value="1"/>
</dbReference>
<sequence length="330" mass="36728">MAAKKAGTKARSTTPRKPRRKKAEPRSRGLTAAEVASEAASQPTELIQAIQQDGGQVLSVYRDPLGAHSVVFAVLPIDKVEPTPYQRDLSEPHVKRLANAMERLDRFLDPVIAVRKDDKYWTPNGNHRLNASRLLGAKSIVALVLPEEDVAYQILALNTEKAHNLKERSLEVIRMHRGLTGSRAGREADFANLFEEPSFITLGAAYEKRPRFAAGAYHPFVKRAERFLDLPMAEALKVREARADKLLELDDAVARVVTSLKDKGFQSPYLKNFVVARINFLRFKKDDSPVEFDPTVSKMIASAQKFNVDKVNKDDITRMGGAGGAEPDEE</sequence>
<dbReference type="InterPro" id="IPR036086">
    <property type="entry name" value="ParB/Sulfiredoxin_sf"/>
</dbReference>
<dbReference type="STRING" id="394096.DB31_2858"/>
<dbReference type="Proteomes" id="UP000028725">
    <property type="component" value="Unassembled WGS sequence"/>
</dbReference>
<accession>A0A085W6F2</accession>
<dbReference type="PATRIC" id="fig|394096.3.peg.7185"/>
<dbReference type="AlphaFoldDB" id="A0A085W6F2"/>
<comment type="caution">
    <text evidence="3">The sequence shown here is derived from an EMBL/GenBank/DDBJ whole genome shotgun (WGS) entry which is preliminary data.</text>
</comment>
<dbReference type="Gene3D" id="3.90.1530.10">
    <property type="entry name" value="Conserved hypothetical protein from pyrococcus furiosus pfu- 392566-001, ParB domain"/>
    <property type="match status" value="1"/>
</dbReference>
<reference evidence="3 4" key="1">
    <citation type="submission" date="2014-04" db="EMBL/GenBank/DDBJ databases">
        <title>Genome assembly of Hyalangium minutum DSM 14724.</title>
        <authorList>
            <person name="Sharma G."/>
            <person name="Subramanian S."/>
        </authorList>
    </citation>
    <scope>NUCLEOTIDE SEQUENCE [LARGE SCALE GENOMIC DNA]</scope>
    <source>
        <strain evidence="3 4">DSM 14724</strain>
    </source>
</reference>
<dbReference type="OrthoDB" id="9770440at2"/>
<organism evidence="3 4">
    <name type="scientific">Hyalangium minutum</name>
    <dbReference type="NCBI Taxonomy" id="394096"/>
    <lineage>
        <taxon>Bacteria</taxon>
        <taxon>Pseudomonadati</taxon>
        <taxon>Myxococcota</taxon>
        <taxon>Myxococcia</taxon>
        <taxon>Myxococcales</taxon>
        <taxon>Cystobacterineae</taxon>
        <taxon>Archangiaceae</taxon>
        <taxon>Hyalangium</taxon>
    </lineage>
</organism>
<keyword evidence="4" id="KW-1185">Reference proteome</keyword>
<dbReference type="SUPFAM" id="SSF110849">
    <property type="entry name" value="ParB/Sulfiredoxin"/>
    <property type="match status" value="1"/>
</dbReference>
<feature type="region of interest" description="Disordered" evidence="1">
    <location>
        <begin position="1"/>
        <end position="38"/>
    </location>
</feature>
<dbReference type="EMBL" id="JMCB01000018">
    <property type="protein sequence ID" value="KFE63265.1"/>
    <property type="molecule type" value="Genomic_DNA"/>
</dbReference>
<evidence type="ECO:0000313" key="3">
    <source>
        <dbReference type="EMBL" id="KFE63265.1"/>
    </source>
</evidence>